<dbReference type="InterPro" id="IPR013783">
    <property type="entry name" value="Ig-like_fold"/>
</dbReference>
<keyword evidence="3" id="KW-1015">Disulfide bond</keyword>
<dbReference type="SMART" id="SM00409">
    <property type="entry name" value="IG"/>
    <property type="match status" value="3"/>
</dbReference>
<evidence type="ECO:0000256" key="2">
    <source>
        <dbReference type="ARBA" id="ARBA00022737"/>
    </source>
</evidence>
<gene>
    <name evidence="6" type="ORF">HDID_LOCUS8987</name>
</gene>
<dbReference type="CDD" id="cd00096">
    <property type="entry name" value="Ig"/>
    <property type="match status" value="1"/>
</dbReference>
<name>A0A158QFK1_HYMDI</name>
<dbReference type="InterPro" id="IPR013151">
    <property type="entry name" value="Immunoglobulin_dom"/>
</dbReference>
<dbReference type="InterPro" id="IPR036179">
    <property type="entry name" value="Ig-like_dom_sf"/>
</dbReference>
<dbReference type="InterPro" id="IPR003598">
    <property type="entry name" value="Ig_sub2"/>
</dbReference>
<dbReference type="InterPro" id="IPR007110">
    <property type="entry name" value="Ig-like_dom"/>
</dbReference>
<evidence type="ECO:0000256" key="1">
    <source>
        <dbReference type="ARBA" id="ARBA00022729"/>
    </source>
</evidence>
<organism evidence="8">
    <name type="scientific">Hymenolepis diminuta</name>
    <name type="common">Rat tapeworm</name>
    <dbReference type="NCBI Taxonomy" id="6216"/>
    <lineage>
        <taxon>Eukaryota</taxon>
        <taxon>Metazoa</taxon>
        <taxon>Spiralia</taxon>
        <taxon>Lophotrochozoa</taxon>
        <taxon>Platyhelminthes</taxon>
        <taxon>Cestoda</taxon>
        <taxon>Eucestoda</taxon>
        <taxon>Cyclophyllidea</taxon>
        <taxon>Hymenolepididae</taxon>
        <taxon>Hymenolepis</taxon>
    </lineage>
</organism>
<dbReference type="InterPro" id="IPR003599">
    <property type="entry name" value="Ig_sub"/>
</dbReference>
<dbReference type="GO" id="GO:0043005">
    <property type="term" value="C:neuron projection"/>
    <property type="evidence" value="ECO:0007669"/>
    <property type="project" value="TreeGrafter"/>
</dbReference>
<keyword evidence="4" id="KW-0393">Immunoglobulin domain</keyword>
<dbReference type="PANTHER" id="PTHR12231:SF253">
    <property type="entry name" value="DPR-INTERACTING PROTEIN ETA, ISOFORM B-RELATED"/>
    <property type="match status" value="1"/>
</dbReference>
<feature type="domain" description="Ig-like" evidence="5">
    <location>
        <begin position="95"/>
        <end position="198"/>
    </location>
</feature>
<evidence type="ECO:0000313" key="8">
    <source>
        <dbReference type="WBParaSite" id="HDID_0000898901-mRNA-1"/>
    </source>
</evidence>
<sequence length="468" mass="53262">MKFKPHNMSDMLFIRSELEEMSWIKGPRQLISHGMYKIIEDERFSIVPPSLLKKRGFNLLIHPVTPADNGDYRCSIMIGEETHSKSYQLNVLVPPTITKAPAPILKVVEGDPLQVSCVAEGSPPPTVTWLMEVARGGIPIIPIRFSKDGFEFARDVLKGLNADFVEMNGYLQISHINRQMSGTLACQAINGVEPRAIRKMRLDIRFSPEVHVVNSLIKQSLGGDTVLQCQVNSNPMGKILWIFEKSKSPINATSCSIPTNKNVKYCTVETQLKHEERWPSVISELHILKLTEDDFGEYTCTMNTMMGKHSASTTLERYILETEQSMRLFNDRYSNMICSLFPIFIPAFFYLPPPTTTAMPYLQYQPNLDTPKQSSYSHFRETRKDYIIKDLSFYKTKHAERNLFWILSSYMAECKLLYTDDGGQYNFHLGALHAAIFSIFETRVMIEDLGLSLLPGKSASGECNRKPF</sequence>
<protein>
    <submittedName>
        <fullName evidence="8">Ig-like domain-containing protein</fullName>
    </submittedName>
</protein>
<dbReference type="STRING" id="6216.A0A158QFK1"/>
<proteinExistence type="predicted"/>
<evidence type="ECO:0000313" key="6">
    <source>
        <dbReference type="EMBL" id="VDL61305.1"/>
    </source>
</evidence>
<keyword evidence="1" id="KW-0732">Signal</keyword>
<dbReference type="SUPFAM" id="SSF48726">
    <property type="entry name" value="Immunoglobulin"/>
    <property type="match status" value="3"/>
</dbReference>
<dbReference type="WBParaSite" id="HDID_0000898901-mRNA-1">
    <property type="protein sequence ID" value="HDID_0000898901-mRNA-1"/>
    <property type="gene ID" value="HDID_0000898901"/>
</dbReference>
<evidence type="ECO:0000256" key="4">
    <source>
        <dbReference type="ARBA" id="ARBA00023319"/>
    </source>
</evidence>
<feature type="domain" description="Ig-like" evidence="5">
    <location>
        <begin position="208"/>
        <end position="316"/>
    </location>
</feature>
<dbReference type="PANTHER" id="PTHR12231">
    <property type="entry name" value="CTX-RELATED TYPE I TRANSMEMBRANE PROTEIN"/>
    <property type="match status" value="1"/>
</dbReference>
<dbReference type="OrthoDB" id="10012075at2759"/>
<dbReference type="Proteomes" id="UP000274504">
    <property type="component" value="Unassembled WGS sequence"/>
</dbReference>
<accession>A0A158QFK1</accession>
<dbReference type="Pfam" id="PF00047">
    <property type="entry name" value="ig"/>
    <property type="match status" value="1"/>
</dbReference>
<reference evidence="8" key="1">
    <citation type="submission" date="2016-04" db="UniProtKB">
        <authorList>
            <consortium name="WormBaseParasite"/>
        </authorList>
    </citation>
    <scope>IDENTIFICATION</scope>
</reference>
<dbReference type="Pfam" id="PF13927">
    <property type="entry name" value="Ig_3"/>
    <property type="match status" value="1"/>
</dbReference>
<dbReference type="Gene3D" id="2.60.40.10">
    <property type="entry name" value="Immunoglobulins"/>
    <property type="match status" value="3"/>
</dbReference>
<evidence type="ECO:0000259" key="5">
    <source>
        <dbReference type="PROSITE" id="PS50835"/>
    </source>
</evidence>
<dbReference type="AlphaFoldDB" id="A0A158QFK1"/>
<evidence type="ECO:0000313" key="7">
    <source>
        <dbReference type="Proteomes" id="UP000274504"/>
    </source>
</evidence>
<dbReference type="SMART" id="SM00408">
    <property type="entry name" value="IGc2"/>
    <property type="match status" value="2"/>
</dbReference>
<evidence type="ECO:0000256" key="3">
    <source>
        <dbReference type="ARBA" id="ARBA00023157"/>
    </source>
</evidence>
<keyword evidence="2" id="KW-0677">Repeat</keyword>
<dbReference type="PROSITE" id="PS50835">
    <property type="entry name" value="IG_LIKE"/>
    <property type="match status" value="2"/>
</dbReference>
<dbReference type="InterPro" id="IPR051170">
    <property type="entry name" value="Neural/epithelial_adhesion"/>
</dbReference>
<dbReference type="EMBL" id="UYSG01011183">
    <property type="protein sequence ID" value="VDL61305.1"/>
    <property type="molecule type" value="Genomic_DNA"/>
</dbReference>
<reference evidence="6 7" key="2">
    <citation type="submission" date="2018-11" db="EMBL/GenBank/DDBJ databases">
        <authorList>
            <consortium name="Pathogen Informatics"/>
        </authorList>
    </citation>
    <scope>NUCLEOTIDE SEQUENCE [LARGE SCALE GENOMIC DNA]</scope>
</reference>